<dbReference type="InterPro" id="IPR036390">
    <property type="entry name" value="WH_DNA-bd_sf"/>
</dbReference>
<dbReference type="InterPro" id="IPR002571">
    <property type="entry name" value="HrcA"/>
</dbReference>
<feature type="domain" description="Heat-inducible transcription repressor HrcA C-terminal" evidence="6">
    <location>
        <begin position="103"/>
        <end position="321"/>
    </location>
</feature>
<dbReference type="GO" id="GO:0045892">
    <property type="term" value="P:negative regulation of DNA-templated transcription"/>
    <property type="evidence" value="ECO:0007669"/>
    <property type="project" value="UniProtKB-UniRule"/>
</dbReference>
<dbReference type="RefSeq" id="WP_161886191.1">
    <property type="nucleotide sequence ID" value="NZ_CP017146.1"/>
</dbReference>
<evidence type="ECO:0000313" key="8">
    <source>
        <dbReference type="Proteomes" id="UP000464507"/>
    </source>
</evidence>
<keyword evidence="8" id="KW-1185">Reference proteome</keyword>
<reference evidence="7 8" key="1">
    <citation type="submission" date="2016-09" db="EMBL/GenBank/DDBJ databases">
        <title>Complete genome sequence of microbes from the polar regions.</title>
        <authorList>
            <person name="Liao L."/>
            <person name="Chen B."/>
        </authorList>
    </citation>
    <scope>NUCLEOTIDE SEQUENCE [LARGE SCALE GENOMIC DNA]</scope>
    <source>
        <strain evidence="7 8">ZS314</strain>
    </source>
</reference>
<keyword evidence="2 5" id="KW-0805">Transcription regulation</keyword>
<name>A0A7L5AJ40_9MICO</name>
<protein>
    <recommendedName>
        <fullName evidence="5">Heat-inducible transcription repressor HrcA</fullName>
    </recommendedName>
</protein>
<dbReference type="KEGG" id="mant:BHD05_09330"/>
<accession>A0A7L5AJ40</accession>
<dbReference type="InterPro" id="IPR021153">
    <property type="entry name" value="HrcA_C"/>
</dbReference>
<keyword evidence="3 5" id="KW-0346">Stress response</keyword>
<dbReference type="PANTHER" id="PTHR34824:SF1">
    <property type="entry name" value="HEAT-INDUCIBLE TRANSCRIPTION REPRESSOR HRCA"/>
    <property type="match status" value="1"/>
</dbReference>
<dbReference type="InterPro" id="IPR029016">
    <property type="entry name" value="GAF-like_dom_sf"/>
</dbReference>
<comment type="function">
    <text evidence="5">Negative regulator of class I heat shock genes (grpE-dnaK-dnaJ and groELS operons). Prevents heat-shock induction of these operons.</text>
</comment>
<keyword evidence="1 5" id="KW-0678">Repressor</keyword>
<dbReference type="EMBL" id="CP017146">
    <property type="protein sequence ID" value="QHO69815.1"/>
    <property type="molecule type" value="Genomic_DNA"/>
</dbReference>
<evidence type="ECO:0000313" key="7">
    <source>
        <dbReference type="EMBL" id="QHO69815.1"/>
    </source>
</evidence>
<dbReference type="Gene3D" id="3.30.450.40">
    <property type="match status" value="1"/>
</dbReference>
<dbReference type="OrthoDB" id="9783139at2"/>
<dbReference type="Gene3D" id="1.10.10.10">
    <property type="entry name" value="Winged helix-like DNA-binding domain superfamily/Winged helix DNA-binding domain"/>
    <property type="match status" value="1"/>
</dbReference>
<dbReference type="PIRSF" id="PIRSF005485">
    <property type="entry name" value="HrcA"/>
    <property type="match status" value="1"/>
</dbReference>
<dbReference type="SUPFAM" id="SSF55781">
    <property type="entry name" value="GAF domain-like"/>
    <property type="match status" value="1"/>
</dbReference>
<dbReference type="Pfam" id="PF01628">
    <property type="entry name" value="HrcA"/>
    <property type="match status" value="1"/>
</dbReference>
<evidence type="ECO:0000256" key="4">
    <source>
        <dbReference type="ARBA" id="ARBA00023163"/>
    </source>
</evidence>
<gene>
    <name evidence="5" type="primary">hrcA</name>
    <name evidence="7" type="ORF">BHD05_09330</name>
</gene>
<evidence type="ECO:0000256" key="3">
    <source>
        <dbReference type="ARBA" id="ARBA00023016"/>
    </source>
</evidence>
<dbReference type="NCBIfam" id="TIGR00331">
    <property type="entry name" value="hrcA"/>
    <property type="match status" value="1"/>
</dbReference>
<evidence type="ECO:0000256" key="2">
    <source>
        <dbReference type="ARBA" id="ARBA00023015"/>
    </source>
</evidence>
<dbReference type="GO" id="GO:0003677">
    <property type="term" value="F:DNA binding"/>
    <property type="evidence" value="ECO:0007669"/>
    <property type="project" value="InterPro"/>
</dbReference>
<dbReference type="SUPFAM" id="SSF46785">
    <property type="entry name" value="Winged helix' DNA-binding domain"/>
    <property type="match status" value="1"/>
</dbReference>
<evidence type="ECO:0000256" key="1">
    <source>
        <dbReference type="ARBA" id="ARBA00022491"/>
    </source>
</evidence>
<dbReference type="PANTHER" id="PTHR34824">
    <property type="entry name" value="HEAT-INDUCIBLE TRANSCRIPTION REPRESSOR HRCA"/>
    <property type="match status" value="1"/>
</dbReference>
<dbReference type="Proteomes" id="UP000464507">
    <property type="component" value="Chromosome"/>
</dbReference>
<dbReference type="Gene3D" id="3.30.390.60">
    <property type="entry name" value="Heat-inducible transcription repressor hrca homolog, domain 3"/>
    <property type="match status" value="1"/>
</dbReference>
<proteinExistence type="inferred from homology"/>
<comment type="similarity">
    <text evidence="5">Belongs to the HrcA family.</text>
</comment>
<organism evidence="7 8">
    <name type="scientific">Marisediminicola antarctica</name>
    <dbReference type="NCBI Taxonomy" id="674079"/>
    <lineage>
        <taxon>Bacteria</taxon>
        <taxon>Bacillati</taxon>
        <taxon>Actinomycetota</taxon>
        <taxon>Actinomycetes</taxon>
        <taxon>Micrococcales</taxon>
        <taxon>Microbacteriaceae</taxon>
        <taxon>Marisediminicola</taxon>
    </lineage>
</organism>
<dbReference type="HAMAP" id="MF_00081">
    <property type="entry name" value="HrcA"/>
    <property type="match status" value="1"/>
</dbReference>
<dbReference type="AlphaFoldDB" id="A0A7L5AJ40"/>
<sequence length="347" mass="37509">MVSDRSLEVLRVIVQDYIASREPVGSRSIVERYSFGVSAATIRNDMAILEEEELIVAPHTSSGRIPTDKGYRVFVDQLTDLRPLTSAQRQAIETFLGQSTDLDEVLARTVRLLSQLTHQVALVQYPTLGHSRIRHLELVPLSSTRVMIVLITDTGRVDQRIIEVSDTPVDDTFLAELRARLNAALGGLGLTDAAAALATFGDQFAPTRAPVVAPVVSSLMELVVAGRQDKLLMAGAANLARTEEDFSGSIYPVLEAIEEQVTLLRLFGEMAPGPDGFSVSIGRENASFGLGETSVLTSGYTASGGDLARLGVLGPTRMDYLNNMAAVRAVARYLSRLLGDDHNDDGR</sequence>
<keyword evidence="4 5" id="KW-0804">Transcription</keyword>
<evidence type="ECO:0000256" key="5">
    <source>
        <dbReference type="HAMAP-Rule" id="MF_00081"/>
    </source>
</evidence>
<dbReference type="InterPro" id="IPR023120">
    <property type="entry name" value="WHTH_transcript_rep_HrcA_IDD"/>
</dbReference>
<evidence type="ECO:0000259" key="6">
    <source>
        <dbReference type="Pfam" id="PF01628"/>
    </source>
</evidence>
<dbReference type="InterPro" id="IPR036388">
    <property type="entry name" value="WH-like_DNA-bd_sf"/>
</dbReference>